<dbReference type="RefSeq" id="WP_099556650.1">
    <property type="nucleotide sequence ID" value="NZ_LT960614.1"/>
</dbReference>
<name>A0A2C9D7M2_9HYPH</name>
<dbReference type="SUPFAM" id="SSF53254">
    <property type="entry name" value="Phosphoglycerate mutase-like"/>
    <property type="match status" value="1"/>
</dbReference>
<dbReference type="Pfam" id="PF00300">
    <property type="entry name" value="His_Phos_1"/>
    <property type="match status" value="1"/>
</dbReference>
<dbReference type="CDD" id="cd07067">
    <property type="entry name" value="HP_PGM_like"/>
    <property type="match status" value="1"/>
</dbReference>
<proteinExistence type="predicted"/>
<evidence type="ECO:0000313" key="1">
    <source>
        <dbReference type="EMBL" id="SON56243.1"/>
    </source>
</evidence>
<dbReference type="SMART" id="SM00855">
    <property type="entry name" value="PGAM"/>
    <property type="match status" value="1"/>
</dbReference>
<protein>
    <submittedName>
        <fullName evidence="1">Phosphohistidine phosphatase SixA</fullName>
    </submittedName>
</protein>
<dbReference type="EMBL" id="LT960614">
    <property type="protein sequence ID" value="SON56243.1"/>
    <property type="molecule type" value="Genomic_DNA"/>
</dbReference>
<dbReference type="OrthoDB" id="9810154at2"/>
<gene>
    <name evidence="1" type="ORF">HDIA_2702</name>
</gene>
<reference evidence="2" key="1">
    <citation type="submission" date="2017-09" db="EMBL/GenBank/DDBJ databases">
        <title>Genome sequence of Nannocystis excedens DSM 71.</title>
        <authorList>
            <person name="Blom J."/>
        </authorList>
    </citation>
    <scope>NUCLEOTIDE SEQUENCE [LARGE SCALE GENOMIC DNA]</scope>
    <source>
        <strain evidence="2">type strain: E19</strain>
    </source>
</reference>
<keyword evidence="2" id="KW-1185">Reference proteome</keyword>
<dbReference type="InterPro" id="IPR029033">
    <property type="entry name" value="His_PPase_superfam"/>
</dbReference>
<organism evidence="1 2">
    <name type="scientific">Hartmannibacter diazotrophicus</name>
    <dbReference type="NCBI Taxonomy" id="1482074"/>
    <lineage>
        <taxon>Bacteria</taxon>
        <taxon>Pseudomonadati</taxon>
        <taxon>Pseudomonadota</taxon>
        <taxon>Alphaproteobacteria</taxon>
        <taxon>Hyphomicrobiales</taxon>
        <taxon>Pleomorphomonadaceae</taxon>
        <taxon>Hartmannibacter</taxon>
    </lineage>
</organism>
<evidence type="ECO:0000313" key="2">
    <source>
        <dbReference type="Proteomes" id="UP000223606"/>
    </source>
</evidence>
<sequence length="183" mass="20261">MARLFLLRHAKSAWDDPMIRDFDRPLNVRGRAAATLMGRHMADHALIPDKVLCSSARRTRETFAGVIPYFGADLECRFLQQLYEAPEAAYLKAIKELGGSAKALMLIGHNPTIQTFAGSLIDRGNPALVEQLHDKFPTAGLAVIDFDLASWNRLEPKSGRIVAFFKPRELELVGATEAAEADE</sequence>
<dbReference type="PANTHER" id="PTHR47623:SF1">
    <property type="entry name" value="OS09G0287300 PROTEIN"/>
    <property type="match status" value="1"/>
</dbReference>
<dbReference type="KEGG" id="hdi:HDIA_2702"/>
<dbReference type="Proteomes" id="UP000223606">
    <property type="component" value="Chromosome 1"/>
</dbReference>
<accession>A0A2C9D7M2</accession>
<dbReference type="InterPro" id="IPR013078">
    <property type="entry name" value="His_Pase_superF_clade-1"/>
</dbReference>
<dbReference type="Gene3D" id="3.40.50.1240">
    <property type="entry name" value="Phosphoglycerate mutase-like"/>
    <property type="match status" value="1"/>
</dbReference>
<dbReference type="AlphaFoldDB" id="A0A2C9D7M2"/>
<dbReference type="PANTHER" id="PTHR47623">
    <property type="entry name" value="OS09G0287300 PROTEIN"/>
    <property type="match status" value="1"/>
</dbReference>